<dbReference type="SUPFAM" id="SSF54637">
    <property type="entry name" value="Thioesterase/thiol ester dehydrase-isomerase"/>
    <property type="match status" value="1"/>
</dbReference>
<evidence type="ECO:0000256" key="1">
    <source>
        <dbReference type="ARBA" id="ARBA00005953"/>
    </source>
</evidence>
<dbReference type="InterPro" id="IPR050563">
    <property type="entry name" value="4-hydroxybenzoyl-CoA_TE"/>
</dbReference>
<reference evidence="3 6" key="2">
    <citation type="submission" date="2018-07" db="EMBL/GenBank/DDBJ databases">
        <title>Genomic Encyclopedia of Archaeal and Bacterial Type Strains, Phase II (KMG-II): from individual species to whole genera.</title>
        <authorList>
            <person name="Goeker M."/>
        </authorList>
    </citation>
    <scope>NUCLEOTIDE SEQUENCE [LARGE SCALE GENOMIC DNA]</scope>
    <source>
        <strain evidence="3 6">JA575</strain>
    </source>
</reference>
<name>A0A336JM18_9BRAD</name>
<dbReference type="InterPro" id="IPR006684">
    <property type="entry name" value="YbgC/YbaW"/>
</dbReference>
<dbReference type="Proteomes" id="UP000252631">
    <property type="component" value="Unassembled WGS sequence"/>
</dbReference>
<comment type="similarity">
    <text evidence="1">Belongs to the 4-hydroxybenzoyl-CoA thioesterase family.</text>
</comment>
<gene>
    <name evidence="3" type="ORF">BJ125_10385</name>
    <name evidence="4" type="ORF">SAMN05892882_10385</name>
</gene>
<keyword evidence="6" id="KW-1185">Reference proteome</keyword>
<dbReference type="Gene3D" id="3.10.129.10">
    <property type="entry name" value="Hotdog Thioesterase"/>
    <property type="match status" value="1"/>
</dbReference>
<dbReference type="PANTHER" id="PTHR31793:SF27">
    <property type="entry name" value="NOVEL THIOESTERASE SUPERFAMILY DOMAIN AND SAPOSIN A-TYPE DOMAIN CONTAINING PROTEIN (0610012H03RIK)"/>
    <property type="match status" value="1"/>
</dbReference>
<protein>
    <submittedName>
        <fullName evidence="4">Acyl-CoA thioester hydrolase</fullName>
    </submittedName>
</protein>
<dbReference type="InterPro" id="IPR029069">
    <property type="entry name" value="HotDog_dom_sf"/>
</dbReference>
<dbReference type="EMBL" id="UFQQ01000003">
    <property type="protein sequence ID" value="SSW89546.1"/>
    <property type="molecule type" value="Genomic_DNA"/>
</dbReference>
<dbReference type="CDD" id="cd00586">
    <property type="entry name" value="4HBT"/>
    <property type="match status" value="1"/>
</dbReference>
<dbReference type="PIRSF" id="PIRSF003230">
    <property type="entry name" value="YbgC"/>
    <property type="match status" value="1"/>
</dbReference>
<accession>A0A336JM18</accession>
<proteinExistence type="inferred from homology"/>
<dbReference type="Pfam" id="PF13279">
    <property type="entry name" value="4HBT_2"/>
    <property type="match status" value="1"/>
</dbReference>
<organism evidence="4 5">
    <name type="scientific">Rhodopseudomonas pentothenatexigens</name>
    <dbReference type="NCBI Taxonomy" id="999699"/>
    <lineage>
        <taxon>Bacteria</taxon>
        <taxon>Pseudomonadati</taxon>
        <taxon>Pseudomonadota</taxon>
        <taxon>Alphaproteobacteria</taxon>
        <taxon>Hyphomicrobiales</taxon>
        <taxon>Nitrobacteraceae</taxon>
        <taxon>Rhodopseudomonas</taxon>
    </lineage>
</organism>
<dbReference type="RefSeq" id="WP_114356678.1">
    <property type="nucleotide sequence ID" value="NZ_QRDT01000003.1"/>
</dbReference>
<evidence type="ECO:0000313" key="5">
    <source>
        <dbReference type="Proteomes" id="UP000252631"/>
    </source>
</evidence>
<evidence type="ECO:0000313" key="6">
    <source>
        <dbReference type="Proteomes" id="UP000256343"/>
    </source>
</evidence>
<evidence type="ECO:0000256" key="2">
    <source>
        <dbReference type="ARBA" id="ARBA00022801"/>
    </source>
</evidence>
<dbReference type="Proteomes" id="UP000256343">
    <property type="component" value="Unassembled WGS sequence"/>
</dbReference>
<keyword evidence="2 4" id="KW-0378">Hydrolase</keyword>
<sequence length="145" mass="16487">MQRGDFGFFFPFRVRYSEVDGQGVVFNAHYLTYYDTSITEFFRRLGYDYVAAVNTTGVDFHTVKSLVEYKAPIRFDQEIEVGVRVGRIGNSSLSFDLAIFGKGDDRLYAIGEIVWVYTDQTTHATVRVPEELRAMIAEAEGQLTA</sequence>
<dbReference type="PANTHER" id="PTHR31793">
    <property type="entry name" value="4-HYDROXYBENZOYL-COA THIOESTERASE FAMILY MEMBER"/>
    <property type="match status" value="1"/>
</dbReference>
<dbReference type="OrthoDB" id="9799036at2"/>
<evidence type="ECO:0000313" key="4">
    <source>
        <dbReference type="EMBL" id="SSW89546.1"/>
    </source>
</evidence>
<dbReference type="NCBIfam" id="TIGR00051">
    <property type="entry name" value="YbgC/FadM family acyl-CoA thioesterase"/>
    <property type="match status" value="1"/>
</dbReference>
<evidence type="ECO:0000313" key="3">
    <source>
        <dbReference type="EMBL" id="RED38726.1"/>
    </source>
</evidence>
<dbReference type="GO" id="GO:0047617">
    <property type="term" value="F:fatty acyl-CoA hydrolase activity"/>
    <property type="evidence" value="ECO:0007669"/>
    <property type="project" value="TreeGrafter"/>
</dbReference>
<dbReference type="AlphaFoldDB" id="A0A336JM18"/>
<reference evidence="4 5" key="1">
    <citation type="submission" date="2017-08" db="EMBL/GenBank/DDBJ databases">
        <authorList>
            <person name="de Groot N.N."/>
        </authorList>
    </citation>
    <scope>NUCLEOTIDE SEQUENCE [LARGE SCALE GENOMIC DNA]</scope>
    <source>
        <strain evidence="4 5">JA575</strain>
    </source>
</reference>
<dbReference type="EMBL" id="QRDT01000003">
    <property type="protein sequence ID" value="RED38726.1"/>
    <property type="molecule type" value="Genomic_DNA"/>
</dbReference>